<feature type="domain" description="ABC transporter" evidence="7">
    <location>
        <begin position="2"/>
        <end position="223"/>
    </location>
</feature>
<dbReference type="InterPro" id="IPR003439">
    <property type="entry name" value="ABC_transporter-like_ATP-bd"/>
</dbReference>
<dbReference type="Pfam" id="PF00005">
    <property type="entry name" value="ABC_tran"/>
    <property type="match status" value="1"/>
</dbReference>
<comment type="similarity">
    <text evidence="2">Belongs to the ABC transporter superfamily.</text>
</comment>
<dbReference type="EMBL" id="VSIV01000106">
    <property type="protein sequence ID" value="TYB33769.1"/>
    <property type="molecule type" value="Genomic_DNA"/>
</dbReference>
<keyword evidence="5" id="KW-0547">Nucleotide-binding</keyword>
<comment type="caution">
    <text evidence="8">The sequence shown here is derived from an EMBL/GenBank/DDBJ whole genome shotgun (WGS) entry which is preliminary data.</text>
</comment>
<evidence type="ECO:0000256" key="3">
    <source>
        <dbReference type="ARBA" id="ARBA00020019"/>
    </source>
</evidence>
<dbReference type="GO" id="GO:0022857">
    <property type="term" value="F:transmembrane transporter activity"/>
    <property type="evidence" value="ECO:0007669"/>
    <property type="project" value="TreeGrafter"/>
</dbReference>
<evidence type="ECO:0000256" key="1">
    <source>
        <dbReference type="ARBA" id="ARBA00002579"/>
    </source>
</evidence>
<accession>A0A5D0MRZ1</accession>
<protein>
    <recommendedName>
        <fullName evidence="3">Cell division ATP-binding protein FtsE</fullName>
    </recommendedName>
</protein>
<gene>
    <name evidence="8" type="ORF">FXF49_04610</name>
</gene>
<dbReference type="PANTHER" id="PTHR24220:SF470">
    <property type="entry name" value="CELL DIVISION ATP-BINDING PROTEIN FTSE"/>
    <property type="match status" value="1"/>
</dbReference>
<evidence type="ECO:0000256" key="6">
    <source>
        <dbReference type="ARBA" id="ARBA00022840"/>
    </source>
</evidence>
<evidence type="ECO:0000259" key="7">
    <source>
        <dbReference type="PROSITE" id="PS50893"/>
    </source>
</evidence>
<proteinExistence type="inferred from homology"/>
<dbReference type="AlphaFoldDB" id="A0A5D0MRZ1"/>
<sequence>MIKVYNLSVAFLGEKKALDNVSFKIPKGEFVYITGESGAGKTTLLRLFYADILPSRGIVLISNKDISNITKKSTPFLRRNIGVIFQDFKLLENKTVYENVKLALEVFYLEKNNMENRILPLLRRLGIYSRRGTLVRKLSGGEKQRVAIARALINNPAIILADEPTGNLDQAKAEDIIDLLYDTAKAGTTVIVATHDPNVLNRYKDARVIELKNGKIIKDTHNI</sequence>
<dbReference type="PROSITE" id="PS00211">
    <property type="entry name" value="ABC_TRANSPORTER_1"/>
    <property type="match status" value="1"/>
</dbReference>
<evidence type="ECO:0000256" key="5">
    <source>
        <dbReference type="ARBA" id="ARBA00022741"/>
    </source>
</evidence>
<reference evidence="8 9" key="1">
    <citation type="submission" date="2019-08" db="EMBL/GenBank/DDBJ databases">
        <title>Genomic characterization of a novel candidate phylum (ARYD3) from a high temperature, high salinity tertiary oil reservoir in north central Oklahoma, USA.</title>
        <authorList>
            <person name="Youssef N.H."/>
            <person name="Yadav A."/>
            <person name="Elshahed M.S."/>
        </authorList>
    </citation>
    <scope>NUCLEOTIDE SEQUENCE [LARGE SCALE GENOMIC DNA]</scope>
    <source>
        <strain evidence="8">ARYD1</strain>
    </source>
</reference>
<dbReference type="PANTHER" id="PTHR24220">
    <property type="entry name" value="IMPORT ATP-BINDING PROTEIN"/>
    <property type="match status" value="1"/>
</dbReference>
<dbReference type="FunFam" id="3.40.50.300:FF:000056">
    <property type="entry name" value="Cell division ATP-binding protein FtsE"/>
    <property type="match status" value="1"/>
</dbReference>
<evidence type="ECO:0000256" key="2">
    <source>
        <dbReference type="ARBA" id="ARBA00005417"/>
    </source>
</evidence>
<evidence type="ECO:0000313" key="8">
    <source>
        <dbReference type="EMBL" id="TYB33769.1"/>
    </source>
</evidence>
<dbReference type="GO" id="GO:0005886">
    <property type="term" value="C:plasma membrane"/>
    <property type="evidence" value="ECO:0007669"/>
    <property type="project" value="UniProtKB-ARBA"/>
</dbReference>
<dbReference type="InterPro" id="IPR017871">
    <property type="entry name" value="ABC_transporter-like_CS"/>
</dbReference>
<keyword evidence="6 8" id="KW-0067">ATP-binding</keyword>
<dbReference type="PROSITE" id="PS50893">
    <property type="entry name" value="ABC_TRANSPORTER_2"/>
    <property type="match status" value="1"/>
</dbReference>
<dbReference type="Proteomes" id="UP000323337">
    <property type="component" value="Unassembled WGS sequence"/>
</dbReference>
<organism evidence="8 9">
    <name type="scientific">Flexistipes sinusarabici</name>
    <dbReference type="NCBI Taxonomy" id="2352"/>
    <lineage>
        <taxon>Bacteria</taxon>
        <taxon>Pseudomonadati</taxon>
        <taxon>Deferribacterota</taxon>
        <taxon>Deferribacteres</taxon>
        <taxon>Deferribacterales</taxon>
        <taxon>Flexistipitaceae</taxon>
        <taxon>Flexistipes</taxon>
    </lineage>
</organism>
<comment type="function">
    <text evidence="1">Part of the ABC transporter FtsEX involved in cellular division. Important for assembly or stability of the septal ring.</text>
</comment>
<evidence type="ECO:0000256" key="4">
    <source>
        <dbReference type="ARBA" id="ARBA00022448"/>
    </source>
</evidence>
<dbReference type="SMART" id="SM00382">
    <property type="entry name" value="AAA"/>
    <property type="match status" value="1"/>
</dbReference>
<dbReference type="RefSeq" id="WP_303700729.1">
    <property type="nucleotide sequence ID" value="NZ_VSIV01000106.1"/>
</dbReference>
<name>A0A5D0MRZ1_FLESI</name>
<dbReference type="InterPro" id="IPR027417">
    <property type="entry name" value="P-loop_NTPase"/>
</dbReference>
<dbReference type="SUPFAM" id="SSF52540">
    <property type="entry name" value="P-loop containing nucleoside triphosphate hydrolases"/>
    <property type="match status" value="1"/>
</dbReference>
<dbReference type="Gene3D" id="3.40.50.300">
    <property type="entry name" value="P-loop containing nucleotide triphosphate hydrolases"/>
    <property type="match status" value="1"/>
</dbReference>
<dbReference type="InterPro" id="IPR003593">
    <property type="entry name" value="AAA+_ATPase"/>
</dbReference>
<dbReference type="GO" id="GO:0005524">
    <property type="term" value="F:ATP binding"/>
    <property type="evidence" value="ECO:0007669"/>
    <property type="project" value="UniProtKB-KW"/>
</dbReference>
<evidence type="ECO:0000313" key="9">
    <source>
        <dbReference type="Proteomes" id="UP000323337"/>
    </source>
</evidence>
<dbReference type="PROSITE" id="PS00675">
    <property type="entry name" value="SIGMA54_INTERACT_1"/>
    <property type="match status" value="1"/>
</dbReference>
<keyword evidence="4" id="KW-0813">Transport</keyword>
<dbReference type="GO" id="GO:0016887">
    <property type="term" value="F:ATP hydrolysis activity"/>
    <property type="evidence" value="ECO:0007669"/>
    <property type="project" value="InterPro"/>
</dbReference>
<dbReference type="CDD" id="cd03255">
    <property type="entry name" value="ABC_MJ0796_LolCDE_FtsE"/>
    <property type="match status" value="1"/>
</dbReference>
<dbReference type="InterPro" id="IPR015854">
    <property type="entry name" value="ABC_transpr_LolD-like"/>
</dbReference>
<dbReference type="InterPro" id="IPR017911">
    <property type="entry name" value="MacB-like_ATP-bd"/>
</dbReference>
<dbReference type="InterPro" id="IPR025662">
    <property type="entry name" value="Sigma_54_int_dom_ATP-bd_1"/>
</dbReference>